<protein>
    <submittedName>
        <fullName evidence="2">Uncharacterized protein</fullName>
    </submittedName>
</protein>
<feature type="signal peptide" evidence="1">
    <location>
        <begin position="1"/>
        <end position="30"/>
    </location>
</feature>
<name>A0A7Y9XV99_9SPHN</name>
<organism evidence="2 3">
    <name type="scientific">Novosphingobium marinum</name>
    <dbReference type="NCBI Taxonomy" id="1514948"/>
    <lineage>
        <taxon>Bacteria</taxon>
        <taxon>Pseudomonadati</taxon>
        <taxon>Pseudomonadota</taxon>
        <taxon>Alphaproteobacteria</taxon>
        <taxon>Sphingomonadales</taxon>
        <taxon>Sphingomonadaceae</taxon>
        <taxon>Novosphingobium</taxon>
    </lineage>
</organism>
<evidence type="ECO:0000256" key="1">
    <source>
        <dbReference type="SAM" id="SignalP"/>
    </source>
</evidence>
<reference evidence="2 3" key="1">
    <citation type="submission" date="2020-07" db="EMBL/GenBank/DDBJ databases">
        <title>Genomic Encyclopedia of Type Strains, Phase IV (KMG-IV): sequencing the most valuable type-strain genomes for metagenomic binning, comparative biology and taxonomic classification.</title>
        <authorList>
            <person name="Goeker M."/>
        </authorList>
    </citation>
    <scope>NUCLEOTIDE SEQUENCE [LARGE SCALE GENOMIC DNA]</scope>
    <source>
        <strain evidence="2 3">DSM 29043</strain>
    </source>
</reference>
<dbReference type="PROSITE" id="PS51257">
    <property type="entry name" value="PROKAR_LIPOPROTEIN"/>
    <property type="match status" value="1"/>
</dbReference>
<gene>
    <name evidence="2" type="ORF">FHS75_001580</name>
</gene>
<keyword evidence="3" id="KW-1185">Reference proteome</keyword>
<evidence type="ECO:0000313" key="2">
    <source>
        <dbReference type="EMBL" id="NYH95261.1"/>
    </source>
</evidence>
<keyword evidence="1" id="KW-0732">Signal</keyword>
<sequence length="247" mass="26693">MNIRKVPGWAFVVAGIAALAGCAAPPPAPVAPPPQIAIPPRPTPPMGSATNLTTPPVNALGVRETVNLGLTQAQTTWNLRSALNVAALNCLDPQYAPILTNYGQFLDLHEKSLRAANKELDAQFRERHGKTFIPARETYQTQVYNYFALPPTLPAFCDQAMIVSQEAAAIPAGELDMFAMTALPRIDSVFLEFFNDYDRYRREVAMWDAQYNPATPVIALPPSTVQASAPDAGTTLAEPGFTLQDGT</sequence>
<feature type="chain" id="PRO_5031341149" evidence="1">
    <location>
        <begin position="31"/>
        <end position="247"/>
    </location>
</feature>
<comment type="caution">
    <text evidence="2">The sequence shown here is derived from an EMBL/GenBank/DDBJ whole genome shotgun (WGS) entry which is preliminary data.</text>
</comment>
<dbReference type="EMBL" id="JACBZF010000002">
    <property type="protein sequence ID" value="NYH95261.1"/>
    <property type="molecule type" value="Genomic_DNA"/>
</dbReference>
<proteinExistence type="predicted"/>
<dbReference type="Proteomes" id="UP000522081">
    <property type="component" value="Unassembled WGS sequence"/>
</dbReference>
<evidence type="ECO:0000313" key="3">
    <source>
        <dbReference type="Proteomes" id="UP000522081"/>
    </source>
</evidence>
<accession>A0A7Y9XV99</accession>
<dbReference type="RefSeq" id="WP_179407129.1">
    <property type="nucleotide sequence ID" value="NZ_BMGF01000002.1"/>
</dbReference>
<dbReference type="AlphaFoldDB" id="A0A7Y9XV99"/>